<dbReference type="EMBL" id="SSTG01000033">
    <property type="protein sequence ID" value="THG53596.1"/>
    <property type="molecule type" value="Genomic_DNA"/>
</dbReference>
<dbReference type="Proteomes" id="UP000305401">
    <property type="component" value="Unassembled WGS sequence"/>
</dbReference>
<comment type="caution">
    <text evidence="1">The sequence shown here is derived from an EMBL/GenBank/DDBJ whole genome shotgun (WGS) entry which is preliminary data.</text>
</comment>
<gene>
    <name evidence="1" type="ORF">E5990_04250</name>
</gene>
<evidence type="ECO:0000313" key="2">
    <source>
        <dbReference type="Proteomes" id="UP000305401"/>
    </source>
</evidence>
<sequence length="266" mass="29515">MKRIIAVIAAIAGIYAFAAAETQKITIATEAADTAYMLVSLPGHQARAAVVICPGGGYTHLSMEKEGKEWAQWFNDRGIAAAVLHYRLPRQRNTVPLSDAMAAIDTMRQNAKKWNIIPGKVGIMGFSAGGHLATTAATHYTDPALRPDFQILMYPVVSMDTTITHRGTRVGLIGKQPSAEMERKYSNETQVTPQTPPAFIFTCQDDRAVHPDNSIRYYQALIRNDVPSQLHIYPKGGHGYGKRFTFPYTEQLQYLLTDFLNEQLSK</sequence>
<evidence type="ECO:0000313" key="1">
    <source>
        <dbReference type="EMBL" id="THG53596.1"/>
    </source>
</evidence>
<reference evidence="1" key="1">
    <citation type="submission" date="2019-04" db="EMBL/GenBank/DDBJ databases">
        <title>Microbes associate with the intestines of laboratory mice.</title>
        <authorList>
            <person name="Navarre W."/>
            <person name="Wong E."/>
            <person name="Huang K.C."/>
            <person name="Tropini C."/>
            <person name="Ng K."/>
            <person name="Yu B."/>
        </authorList>
    </citation>
    <scope>NUCLEOTIDE SEQUENCE</scope>
    <source>
        <strain evidence="1">NM86_A22</strain>
    </source>
</reference>
<protein>
    <submittedName>
        <fullName evidence="1">Alpha/beta hydrolase</fullName>
    </submittedName>
</protein>
<accession>A0AC61S6W4</accession>
<organism evidence="1 2">
    <name type="scientific">Muribaculum caecicola</name>
    <dbReference type="NCBI Taxonomy" id="3038144"/>
    <lineage>
        <taxon>Bacteria</taxon>
        <taxon>Pseudomonadati</taxon>
        <taxon>Bacteroidota</taxon>
        <taxon>Bacteroidia</taxon>
        <taxon>Bacteroidales</taxon>
        <taxon>Muribaculaceae</taxon>
        <taxon>Muribaculum</taxon>
    </lineage>
</organism>
<keyword evidence="2" id="KW-1185">Reference proteome</keyword>
<keyword evidence="1" id="KW-0378">Hydrolase</keyword>
<proteinExistence type="predicted"/>
<name>A0AC61S6W4_9BACT</name>